<dbReference type="RefSeq" id="WP_353873166.1">
    <property type="nucleotide sequence ID" value="NZ_JBEVCJ010000001.1"/>
</dbReference>
<keyword evidence="2" id="KW-1185">Reference proteome</keyword>
<dbReference type="Gene3D" id="3.40.50.2300">
    <property type="match status" value="1"/>
</dbReference>
<dbReference type="Pfam" id="PF04392">
    <property type="entry name" value="ABC_sub_bind"/>
    <property type="match status" value="1"/>
</dbReference>
<dbReference type="PANTHER" id="PTHR35271:SF1">
    <property type="entry name" value="ABC TRANSPORTER, SUBSTRATE-BINDING LIPOPROTEIN"/>
    <property type="match status" value="1"/>
</dbReference>
<comment type="caution">
    <text evidence="1">The sequence shown here is derived from an EMBL/GenBank/DDBJ whole genome shotgun (WGS) entry which is preliminary data.</text>
</comment>
<sequence>MPIIKKIIIICIVWFSGESPLFAANNKIAVFYPQSKEPYQSIYQEIITGIESSQQDILVVELSKDYVAASITKELVQKEINKVIVLGRLGIKLARQLPENIHVISGALPIPPGSIDGISLIADPIKLFEYLNTVAPAVKNVHVAFSSENQWMIDLAEAAAKKKNLVLKAKLINQTAEAIQYYNQLFGSLDSSQDSIWLPLDRVTSHDKVILPLILEKAWSKEIVVFSSKPSHAKRGALFSTYPDNYLLGQQLSKMVNSVAAAPDTPKFAVLDSLQLAVNIRTAAHLGLKYSSDQQKQFKLTFPE</sequence>
<dbReference type="PANTHER" id="PTHR35271">
    <property type="entry name" value="ABC TRANSPORTER, SUBSTRATE-BINDING LIPOPROTEIN-RELATED"/>
    <property type="match status" value="1"/>
</dbReference>
<proteinExistence type="predicted"/>
<dbReference type="EMBL" id="JBEVCJ010000001">
    <property type="protein sequence ID" value="MET1253625.1"/>
    <property type="molecule type" value="Genomic_DNA"/>
</dbReference>
<reference evidence="1 2" key="1">
    <citation type="submission" date="2024-06" db="EMBL/GenBank/DDBJ databases">
        <authorList>
            <person name="Li F."/>
        </authorList>
    </citation>
    <scope>NUCLEOTIDE SEQUENCE [LARGE SCALE GENOMIC DNA]</scope>
    <source>
        <strain evidence="1 2">GXAS 311</strain>
    </source>
</reference>
<dbReference type="InterPro" id="IPR007487">
    <property type="entry name" value="ABC_transpt-TYRBP-like"/>
</dbReference>
<evidence type="ECO:0000313" key="2">
    <source>
        <dbReference type="Proteomes" id="UP001548189"/>
    </source>
</evidence>
<evidence type="ECO:0000313" key="1">
    <source>
        <dbReference type="EMBL" id="MET1253625.1"/>
    </source>
</evidence>
<protein>
    <submittedName>
        <fullName evidence="1">ABC transporter substrate binding protein</fullName>
    </submittedName>
</protein>
<accession>A0ABV2BNW4</accession>
<name>A0ABV2BNW4_9GAMM</name>
<gene>
    <name evidence="1" type="ORF">ABVT43_00655</name>
</gene>
<organism evidence="1 2">
    <name type="scientific">Aliikangiella maris</name>
    <dbReference type="NCBI Taxonomy" id="3162458"/>
    <lineage>
        <taxon>Bacteria</taxon>
        <taxon>Pseudomonadati</taxon>
        <taxon>Pseudomonadota</taxon>
        <taxon>Gammaproteobacteria</taxon>
        <taxon>Oceanospirillales</taxon>
        <taxon>Pleioneaceae</taxon>
        <taxon>Aliikangiella</taxon>
    </lineage>
</organism>
<dbReference type="Proteomes" id="UP001548189">
    <property type="component" value="Unassembled WGS sequence"/>
</dbReference>